<organism evidence="1 2">
    <name type="scientific">Pararge aegeria aegeria</name>
    <dbReference type="NCBI Taxonomy" id="348720"/>
    <lineage>
        <taxon>Eukaryota</taxon>
        <taxon>Metazoa</taxon>
        <taxon>Ecdysozoa</taxon>
        <taxon>Arthropoda</taxon>
        <taxon>Hexapoda</taxon>
        <taxon>Insecta</taxon>
        <taxon>Pterygota</taxon>
        <taxon>Neoptera</taxon>
        <taxon>Endopterygota</taxon>
        <taxon>Lepidoptera</taxon>
        <taxon>Glossata</taxon>
        <taxon>Ditrysia</taxon>
        <taxon>Papilionoidea</taxon>
        <taxon>Nymphalidae</taxon>
        <taxon>Satyrinae</taxon>
        <taxon>Satyrini</taxon>
        <taxon>Parargina</taxon>
        <taxon>Pararge</taxon>
    </lineage>
</organism>
<sequence>MISKARKGYSRNTKILKVENTVWWHQCRAMKQIRTQLSPPLRFTQMSYEATRRIAKSEQRPLCYYYHLVRSPTRVASGVVVKGKTSRWKMPSCQR</sequence>
<reference evidence="1" key="1">
    <citation type="submission" date="2022-03" db="EMBL/GenBank/DDBJ databases">
        <authorList>
            <person name="Lindestad O."/>
        </authorList>
    </citation>
    <scope>NUCLEOTIDE SEQUENCE</scope>
</reference>
<name>A0A8S4R1Q1_9NEOP</name>
<dbReference type="Proteomes" id="UP000838756">
    <property type="component" value="Unassembled WGS sequence"/>
</dbReference>
<accession>A0A8S4R1Q1</accession>
<dbReference type="AlphaFoldDB" id="A0A8S4R1Q1"/>
<evidence type="ECO:0000313" key="1">
    <source>
        <dbReference type="EMBL" id="CAH2229141.1"/>
    </source>
</evidence>
<gene>
    <name evidence="1" type="primary">jg20754</name>
    <name evidence="1" type="ORF">PAEG_LOCUS8627</name>
</gene>
<protein>
    <submittedName>
        <fullName evidence="1">Jg20754 protein</fullName>
    </submittedName>
</protein>
<evidence type="ECO:0000313" key="2">
    <source>
        <dbReference type="Proteomes" id="UP000838756"/>
    </source>
</evidence>
<dbReference type="EMBL" id="CAKXAJ010024689">
    <property type="protein sequence ID" value="CAH2229141.1"/>
    <property type="molecule type" value="Genomic_DNA"/>
</dbReference>
<comment type="caution">
    <text evidence="1">The sequence shown here is derived from an EMBL/GenBank/DDBJ whole genome shotgun (WGS) entry which is preliminary data.</text>
</comment>
<keyword evidence="2" id="KW-1185">Reference proteome</keyword>
<proteinExistence type="predicted"/>